<dbReference type="SUPFAM" id="SSF55073">
    <property type="entry name" value="Nucleotide cyclase"/>
    <property type="match status" value="1"/>
</dbReference>
<dbReference type="GO" id="GO:0005886">
    <property type="term" value="C:plasma membrane"/>
    <property type="evidence" value="ECO:0007669"/>
    <property type="project" value="UniProtKB-SubCell"/>
</dbReference>
<dbReference type="PANTHER" id="PTHR45138">
    <property type="entry name" value="REGULATORY COMPONENTS OF SENSORY TRANSDUCTION SYSTEM"/>
    <property type="match status" value="1"/>
</dbReference>
<dbReference type="PATRIC" id="fig|317.243.peg.4153"/>
<dbReference type="FunFam" id="3.30.70.270:FF:000001">
    <property type="entry name" value="Diguanylate cyclase domain protein"/>
    <property type="match status" value="1"/>
</dbReference>
<feature type="domain" description="GGDEF" evidence="7">
    <location>
        <begin position="382"/>
        <end position="519"/>
    </location>
</feature>
<dbReference type="InterPro" id="IPR029787">
    <property type="entry name" value="Nucleotide_cyclase"/>
</dbReference>
<name>A0A1C7Z7L7_PSESX</name>
<evidence type="ECO:0000313" key="9">
    <source>
        <dbReference type="Proteomes" id="UP000093104"/>
    </source>
</evidence>
<evidence type="ECO:0000256" key="4">
    <source>
        <dbReference type="ARBA" id="ARBA00034247"/>
    </source>
</evidence>
<comment type="catalytic activity">
    <reaction evidence="4">
        <text>2 GTP = 3',3'-c-di-GMP + 2 diphosphate</text>
        <dbReference type="Rhea" id="RHEA:24898"/>
        <dbReference type="ChEBI" id="CHEBI:33019"/>
        <dbReference type="ChEBI" id="CHEBI:37565"/>
        <dbReference type="ChEBI" id="CHEBI:58805"/>
        <dbReference type="EC" id="2.7.7.65"/>
    </reaction>
</comment>
<evidence type="ECO:0000313" key="8">
    <source>
        <dbReference type="EMBL" id="OCR26042.1"/>
    </source>
</evidence>
<feature type="transmembrane region" description="Helical" evidence="6">
    <location>
        <begin position="27"/>
        <end position="46"/>
    </location>
</feature>
<dbReference type="EC" id="2.7.7.65" evidence="3"/>
<dbReference type="InterPro" id="IPR054327">
    <property type="entry name" value="His-kinase-like_sensor"/>
</dbReference>
<dbReference type="PANTHER" id="PTHR45138:SF9">
    <property type="entry name" value="DIGUANYLATE CYCLASE DGCM-RELATED"/>
    <property type="match status" value="1"/>
</dbReference>
<accession>A0A1C7Z7L7</accession>
<evidence type="ECO:0000256" key="6">
    <source>
        <dbReference type="SAM" id="Phobius"/>
    </source>
</evidence>
<dbReference type="Pfam" id="PF22588">
    <property type="entry name" value="dCache_1_like"/>
    <property type="match status" value="1"/>
</dbReference>
<dbReference type="AlphaFoldDB" id="A0A1C7Z7L7"/>
<dbReference type="NCBIfam" id="TIGR00254">
    <property type="entry name" value="GGDEF"/>
    <property type="match status" value="1"/>
</dbReference>
<dbReference type="PROSITE" id="PS50887">
    <property type="entry name" value="GGDEF"/>
    <property type="match status" value="1"/>
</dbReference>
<keyword evidence="6" id="KW-0812">Transmembrane</keyword>
<dbReference type="InterPro" id="IPR000160">
    <property type="entry name" value="GGDEF_dom"/>
</dbReference>
<comment type="caution">
    <text evidence="8">The sequence shown here is derived from an EMBL/GenBank/DDBJ whole genome shotgun (WGS) entry which is preliminary data.</text>
</comment>
<dbReference type="GO" id="GO:1902201">
    <property type="term" value="P:negative regulation of bacterial-type flagellum-dependent cell motility"/>
    <property type="evidence" value="ECO:0007669"/>
    <property type="project" value="TreeGrafter"/>
</dbReference>
<comment type="subcellular location">
    <subcellularLocation>
        <location evidence="2">Cell inner membrane</location>
    </subcellularLocation>
</comment>
<dbReference type="CDD" id="cd12914">
    <property type="entry name" value="PDC1_DGC_like"/>
    <property type="match status" value="1"/>
</dbReference>
<dbReference type="GO" id="GO:0043709">
    <property type="term" value="P:cell adhesion involved in single-species biofilm formation"/>
    <property type="evidence" value="ECO:0007669"/>
    <property type="project" value="TreeGrafter"/>
</dbReference>
<dbReference type="EMBL" id="LGSI01000020">
    <property type="protein sequence ID" value="OCR26042.1"/>
    <property type="molecule type" value="Genomic_DNA"/>
</dbReference>
<organism evidence="8 9">
    <name type="scientific">Pseudomonas syringae</name>
    <dbReference type="NCBI Taxonomy" id="317"/>
    <lineage>
        <taxon>Bacteria</taxon>
        <taxon>Pseudomonadati</taxon>
        <taxon>Pseudomonadota</taxon>
        <taxon>Gammaproteobacteria</taxon>
        <taxon>Pseudomonadales</taxon>
        <taxon>Pseudomonadaceae</taxon>
        <taxon>Pseudomonas</taxon>
    </lineage>
</organism>
<dbReference type="CDD" id="cd01949">
    <property type="entry name" value="GGDEF"/>
    <property type="match status" value="1"/>
</dbReference>
<protein>
    <recommendedName>
        <fullName evidence="3">diguanylate cyclase</fullName>
        <ecNumber evidence="3">2.7.7.65</ecNumber>
    </recommendedName>
</protein>
<dbReference type="Pfam" id="PF00990">
    <property type="entry name" value="GGDEF"/>
    <property type="match status" value="1"/>
</dbReference>
<dbReference type="InterPro" id="IPR043128">
    <property type="entry name" value="Rev_trsase/Diguanyl_cyclase"/>
</dbReference>
<gene>
    <name evidence="8" type="ORF">AFK24_05655</name>
</gene>
<evidence type="ECO:0000256" key="2">
    <source>
        <dbReference type="ARBA" id="ARBA00004533"/>
    </source>
</evidence>
<dbReference type="Gene3D" id="3.30.70.270">
    <property type="match status" value="1"/>
</dbReference>
<feature type="transmembrane region" description="Helical" evidence="6">
    <location>
        <begin position="311"/>
        <end position="331"/>
    </location>
</feature>
<sequence length="532" mass="58521">MPGRKEREVSSDASAEPLMLGAGRAASGFRLTVCFIALVIITFLSVEGWRAWRDYQQAFAVARDSASNLARATAQHAEDAVRQVDLLTATLGERVEGDGIANIDVPRIHALMIQQAKIMPQLHGLFIYGPDGEWIVTDKPVNPEAANNADRDYFIYHRTHKDQNVRIGKVVNSRSTGEPIIPISRRLENPDGSFAGVLLGTIKVSYFVDYYGDFKIDDKGALVLTLRDGTILVRRPYNAAVIGQSLADSEIFKNHLPVSDQGVAEVKAVVDGTYRLYGYRAVGRYPLVVEAGLSRESFVGPWRRDLIKTGIVLLVLVTGLAVFGFVVLGHLRQRTAMEREIRRVHQTVRNMALTDSLTGLGNRRMLDLVLAKEISRAKREGKQLALIMLDVDYFKRFNDEYGHSAGDDCLRQVAEAIRQSLNRPADLAVRYGGEEFTVLLPETDSIGAYRVAQTILDNIRLLGIEHSDHPLGRVTASAGIATFLPGSEDATADGLIKAADAFLYAAKSKGRNRWAAANRDSPEEALPVSKPG</sequence>
<evidence type="ECO:0000259" key="7">
    <source>
        <dbReference type="PROSITE" id="PS50887"/>
    </source>
</evidence>
<dbReference type="Gene3D" id="3.30.450.20">
    <property type="entry name" value="PAS domain"/>
    <property type="match status" value="2"/>
</dbReference>
<dbReference type="RefSeq" id="WP_065832303.1">
    <property type="nucleotide sequence ID" value="NZ_LGSI01000020.1"/>
</dbReference>
<keyword evidence="6" id="KW-1133">Transmembrane helix</keyword>
<comment type="cofactor">
    <cofactor evidence="1">
        <name>Mg(2+)</name>
        <dbReference type="ChEBI" id="CHEBI:18420"/>
    </cofactor>
</comment>
<dbReference type="GO" id="GO:0052621">
    <property type="term" value="F:diguanylate cyclase activity"/>
    <property type="evidence" value="ECO:0007669"/>
    <property type="project" value="UniProtKB-EC"/>
</dbReference>
<dbReference type="Proteomes" id="UP000093104">
    <property type="component" value="Unassembled WGS sequence"/>
</dbReference>
<reference evidence="8 9" key="1">
    <citation type="submission" date="2015-07" db="EMBL/GenBank/DDBJ databases">
        <title>Draft genome sequence of a diazotrophic, plant growth-promoting rhizobacterium of the Pseudomonas syringae complex.</title>
        <authorList>
            <person name="Patten C.L."/>
            <person name="Jeong H."/>
        </authorList>
    </citation>
    <scope>NUCLEOTIDE SEQUENCE [LARGE SCALE GENOMIC DNA]</scope>
    <source>
        <strain evidence="8 9">GR12-2</strain>
    </source>
</reference>
<dbReference type="InterPro" id="IPR050469">
    <property type="entry name" value="Diguanylate_Cyclase"/>
</dbReference>
<keyword evidence="6" id="KW-0472">Membrane</keyword>
<evidence type="ECO:0000256" key="3">
    <source>
        <dbReference type="ARBA" id="ARBA00012528"/>
    </source>
</evidence>
<evidence type="ECO:0000256" key="5">
    <source>
        <dbReference type="SAM" id="MobiDB-lite"/>
    </source>
</evidence>
<evidence type="ECO:0000256" key="1">
    <source>
        <dbReference type="ARBA" id="ARBA00001946"/>
    </source>
</evidence>
<feature type="region of interest" description="Disordered" evidence="5">
    <location>
        <begin position="510"/>
        <end position="532"/>
    </location>
</feature>
<dbReference type="CDD" id="cd12915">
    <property type="entry name" value="PDC2_DGC_like"/>
    <property type="match status" value="1"/>
</dbReference>
<dbReference type="SMART" id="SM00267">
    <property type="entry name" value="GGDEF"/>
    <property type="match status" value="1"/>
</dbReference>
<proteinExistence type="predicted"/>